<evidence type="ECO:0000259" key="10">
    <source>
        <dbReference type="PROSITE" id="PS51695"/>
    </source>
</evidence>
<feature type="signal peptide" evidence="9">
    <location>
        <begin position="1"/>
        <end position="21"/>
    </location>
</feature>
<keyword evidence="12" id="KW-1185">Reference proteome</keyword>
<dbReference type="GO" id="GO:0005576">
    <property type="term" value="C:extracellular region"/>
    <property type="evidence" value="ECO:0007669"/>
    <property type="project" value="UniProtKB-SubCell"/>
</dbReference>
<dbReference type="InterPro" id="IPR036852">
    <property type="entry name" value="Peptidase_S8/S53_dom_sf"/>
</dbReference>
<feature type="binding site" evidence="8">
    <location>
        <position position="537"/>
    </location>
    <ligand>
        <name>Ca(2+)</name>
        <dbReference type="ChEBI" id="CHEBI:29108"/>
    </ligand>
</feature>
<evidence type="ECO:0000256" key="1">
    <source>
        <dbReference type="ARBA" id="ARBA00004239"/>
    </source>
</evidence>
<feature type="chain" id="PRO_5034736588" evidence="9">
    <location>
        <begin position="22"/>
        <end position="558"/>
    </location>
</feature>
<dbReference type="Gene3D" id="3.40.50.200">
    <property type="entry name" value="Peptidase S8/S53 domain"/>
    <property type="match status" value="1"/>
</dbReference>
<gene>
    <name evidence="11" type="ORF">OBBRIDRAFT_796745</name>
</gene>
<evidence type="ECO:0000256" key="4">
    <source>
        <dbReference type="ARBA" id="ARBA00022801"/>
    </source>
</evidence>
<dbReference type="GO" id="GO:0046872">
    <property type="term" value="F:metal ion binding"/>
    <property type="evidence" value="ECO:0007669"/>
    <property type="project" value="UniProtKB-UniRule"/>
</dbReference>
<dbReference type="OrthoDB" id="409122at2759"/>
<dbReference type="GO" id="GO:0006508">
    <property type="term" value="P:proteolysis"/>
    <property type="evidence" value="ECO:0007669"/>
    <property type="project" value="UniProtKB-KW"/>
</dbReference>
<evidence type="ECO:0000256" key="3">
    <source>
        <dbReference type="ARBA" id="ARBA00022723"/>
    </source>
</evidence>
<dbReference type="InterPro" id="IPR030400">
    <property type="entry name" value="Sedolisin_dom"/>
</dbReference>
<reference evidence="11 12" key="1">
    <citation type="submission" date="2016-07" db="EMBL/GenBank/DDBJ databases">
        <title>Draft genome of the white-rot fungus Obba rivulosa 3A-2.</title>
        <authorList>
            <consortium name="DOE Joint Genome Institute"/>
            <person name="Miettinen O."/>
            <person name="Riley R."/>
            <person name="Acob R."/>
            <person name="Barry K."/>
            <person name="Cullen D."/>
            <person name="De Vries R."/>
            <person name="Hainaut M."/>
            <person name="Hatakka A."/>
            <person name="Henrissat B."/>
            <person name="Hilden K."/>
            <person name="Kuo R."/>
            <person name="Labutti K."/>
            <person name="Lipzen A."/>
            <person name="Makela M.R."/>
            <person name="Sandor L."/>
            <person name="Spatafora J.W."/>
            <person name="Grigoriev I.V."/>
            <person name="Hibbett D.S."/>
        </authorList>
    </citation>
    <scope>NUCLEOTIDE SEQUENCE [LARGE SCALE GENOMIC DNA]</scope>
    <source>
        <strain evidence="11 12">3A-2</strain>
    </source>
</reference>
<keyword evidence="2 8" id="KW-0645">Protease</keyword>
<keyword evidence="4 8" id="KW-0378">Hydrolase</keyword>
<sequence length="558" mass="59090">MITMFPLTIFFVYFGLSTAFAGNPQPREARPVPPDFSLIGPTPQNFTLTLRLALVQNDRIDLQNTLMDVSTPSSPRYGQYLSKEEVEKFVAPSEESTGIVNSWLLDNNLNPSKLSPTGDWLSIDISAGKANDLLNADFSLFQHVETGTITIRTLKYSIPAELIGHLDFVHPTTTFPVGISYPAPLALSSSRLIEVDIPSACTLFTVPQCLQDLYGIPGTTATQSTNTIGISAFGDKSANIEDLQQFLQLFRPDLPSSTEFIISSVDGGVDNRTRADAATEPTLDTQYTIGIASGVTTSLIVVGTDNTDGIDGFLDEILFLLNETAPPQVLTTSAGFTEDKVDFALASNMCNVHAQLGARGVSVIFASGDGGVSGVSSQNCTTFLPVFPATCPFVTSVGGTTGFAPEIAANFSSGGFSNYFETPDYQINDIGAYIANLGEAYAGLYNRSGRGFPDVSAQSRDFVIVRDAQLATVSGTSCASPTFASLIALLNDALIAAGKPALGFINPLLYANPSILTDIMDGSNPGCGTDGFNATNGWDPVTGLGTPNFTLFQALLGL</sequence>
<evidence type="ECO:0000256" key="2">
    <source>
        <dbReference type="ARBA" id="ARBA00022670"/>
    </source>
</evidence>
<feature type="binding site" evidence="8">
    <location>
        <position position="519"/>
    </location>
    <ligand>
        <name>Ca(2+)</name>
        <dbReference type="ChEBI" id="CHEBI:29108"/>
    </ligand>
</feature>
<dbReference type="InterPro" id="IPR050819">
    <property type="entry name" value="Tripeptidyl-peptidase_I"/>
</dbReference>
<evidence type="ECO:0000313" key="11">
    <source>
        <dbReference type="EMBL" id="OCH86873.1"/>
    </source>
</evidence>
<evidence type="ECO:0000256" key="5">
    <source>
        <dbReference type="ARBA" id="ARBA00022825"/>
    </source>
</evidence>
<name>A0A8E2AMD0_9APHY</name>
<evidence type="ECO:0000256" key="9">
    <source>
        <dbReference type="SAM" id="SignalP"/>
    </source>
</evidence>
<dbReference type="GO" id="GO:0004252">
    <property type="term" value="F:serine-type endopeptidase activity"/>
    <property type="evidence" value="ECO:0007669"/>
    <property type="project" value="UniProtKB-UniRule"/>
</dbReference>
<dbReference type="SUPFAM" id="SSF54897">
    <property type="entry name" value="Protease propeptides/inhibitors"/>
    <property type="match status" value="1"/>
</dbReference>
<comment type="subcellular location">
    <subcellularLocation>
        <location evidence="1">Secreted</location>
        <location evidence="1">Extracellular space</location>
    </subcellularLocation>
</comment>
<dbReference type="Pfam" id="PF09286">
    <property type="entry name" value="Pro-kuma_activ"/>
    <property type="match status" value="1"/>
</dbReference>
<feature type="binding site" evidence="8">
    <location>
        <position position="518"/>
    </location>
    <ligand>
        <name>Ca(2+)</name>
        <dbReference type="ChEBI" id="CHEBI:29108"/>
    </ligand>
</feature>
<dbReference type="Proteomes" id="UP000250043">
    <property type="component" value="Unassembled WGS sequence"/>
</dbReference>
<keyword evidence="9" id="KW-0732">Signal</keyword>
<feature type="domain" description="Peptidase S53" evidence="10">
    <location>
        <begin position="204"/>
        <end position="558"/>
    </location>
</feature>
<dbReference type="SMART" id="SM00944">
    <property type="entry name" value="Pro-kuma_activ"/>
    <property type="match status" value="1"/>
</dbReference>
<dbReference type="PANTHER" id="PTHR14218">
    <property type="entry name" value="PROTEASE S8 TRIPEPTIDYL PEPTIDASE I CLN2"/>
    <property type="match status" value="1"/>
</dbReference>
<dbReference type="PROSITE" id="PS51695">
    <property type="entry name" value="SEDOLISIN"/>
    <property type="match status" value="1"/>
</dbReference>
<dbReference type="InterPro" id="IPR015366">
    <property type="entry name" value="S53_propep"/>
</dbReference>
<dbReference type="EMBL" id="KV722508">
    <property type="protein sequence ID" value="OCH86873.1"/>
    <property type="molecule type" value="Genomic_DNA"/>
</dbReference>
<evidence type="ECO:0000256" key="7">
    <source>
        <dbReference type="ARBA" id="ARBA00023145"/>
    </source>
</evidence>
<keyword evidence="3 8" id="KW-0479">Metal-binding</keyword>
<dbReference type="CDD" id="cd04056">
    <property type="entry name" value="Peptidases_S53"/>
    <property type="match status" value="1"/>
</dbReference>
<evidence type="ECO:0000313" key="12">
    <source>
        <dbReference type="Proteomes" id="UP000250043"/>
    </source>
</evidence>
<feature type="active site" description="Charge relay system" evidence="8">
    <location>
        <position position="284"/>
    </location>
</feature>
<proteinExistence type="predicted"/>
<dbReference type="SUPFAM" id="SSF52743">
    <property type="entry name" value="Subtilisin-like"/>
    <property type="match status" value="1"/>
</dbReference>
<dbReference type="CDD" id="cd11377">
    <property type="entry name" value="Pro-peptidase_S53"/>
    <property type="match status" value="1"/>
</dbReference>
<feature type="active site" description="Charge relay system" evidence="8">
    <location>
        <position position="280"/>
    </location>
</feature>
<accession>A0A8E2AMD0</accession>
<keyword evidence="5 8" id="KW-0720">Serine protease</keyword>
<feature type="binding site" evidence="8">
    <location>
        <position position="539"/>
    </location>
    <ligand>
        <name>Ca(2+)</name>
        <dbReference type="ChEBI" id="CHEBI:29108"/>
    </ligand>
</feature>
<evidence type="ECO:0000256" key="6">
    <source>
        <dbReference type="ARBA" id="ARBA00022837"/>
    </source>
</evidence>
<organism evidence="11 12">
    <name type="scientific">Obba rivulosa</name>
    <dbReference type="NCBI Taxonomy" id="1052685"/>
    <lineage>
        <taxon>Eukaryota</taxon>
        <taxon>Fungi</taxon>
        <taxon>Dikarya</taxon>
        <taxon>Basidiomycota</taxon>
        <taxon>Agaricomycotina</taxon>
        <taxon>Agaricomycetes</taxon>
        <taxon>Polyporales</taxon>
        <taxon>Gelatoporiaceae</taxon>
        <taxon>Obba</taxon>
    </lineage>
</organism>
<dbReference type="PANTHER" id="PTHR14218:SF15">
    <property type="entry name" value="TRIPEPTIDYL-PEPTIDASE 1"/>
    <property type="match status" value="1"/>
</dbReference>
<evidence type="ECO:0000256" key="8">
    <source>
        <dbReference type="PROSITE-ProRule" id="PRU01032"/>
    </source>
</evidence>
<comment type="cofactor">
    <cofactor evidence="8">
        <name>Ca(2+)</name>
        <dbReference type="ChEBI" id="CHEBI:29108"/>
    </cofactor>
    <text evidence="8">Binds 1 Ca(2+) ion per subunit.</text>
</comment>
<keyword evidence="6 8" id="KW-0106">Calcium</keyword>
<feature type="active site" description="Charge relay system" evidence="8">
    <location>
        <position position="477"/>
    </location>
</feature>
<dbReference type="AlphaFoldDB" id="A0A8E2AMD0"/>
<dbReference type="GO" id="GO:0008240">
    <property type="term" value="F:tripeptidyl-peptidase activity"/>
    <property type="evidence" value="ECO:0007669"/>
    <property type="project" value="TreeGrafter"/>
</dbReference>
<keyword evidence="7" id="KW-0865">Zymogen</keyword>
<protein>
    <submittedName>
        <fullName evidence="11">Family S53 protease</fullName>
    </submittedName>
</protein>